<dbReference type="EC" id="2.7.7.18" evidence="10"/>
<feature type="domain" description="Cytidyltransferase-like" evidence="11">
    <location>
        <begin position="6"/>
        <end position="181"/>
    </location>
</feature>
<evidence type="ECO:0000256" key="1">
    <source>
        <dbReference type="ARBA" id="ARBA00002324"/>
    </source>
</evidence>
<gene>
    <name evidence="10 12" type="primary">nadD</name>
    <name evidence="12" type="ORF">EDM56_06595</name>
</gene>
<proteinExistence type="inferred from homology"/>
<comment type="caution">
    <text evidence="12">The sequence shown here is derived from an EMBL/GenBank/DDBJ whole genome shotgun (WGS) entry which is preliminary data.</text>
</comment>
<evidence type="ECO:0000313" key="12">
    <source>
        <dbReference type="EMBL" id="RNB91245.1"/>
    </source>
</evidence>
<dbReference type="Proteomes" id="UP000271031">
    <property type="component" value="Unassembled WGS sequence"/>
</dbReference>
<dbReference type="PANTHER" id="PTHR39321:SF3">
    <property type="entry name" value="PHOSPHOPANTETHEINE ADENYLYLTRANSFERASE"/>
    <property type="match status" value="1"/>
</dbReference>
<dbReference type="UniPathway" id="UPA00253">
    <property type="reaction ID" value="UER00332"/>
</dbReference>
<keyword evidence="6 10" id="KW-0547">Nucleotide-binding</keyword>
<keyword evidence="3 10" id="KW-0662">Pyridine nucleotide biosynthesis</keyword>
<dbReference type="GO" id="GO:0005524">
    <property type="term" value="F:ATP binding"/>
    <property type="evidence" value="ECO:0007669"/>
    <property type="project" value="UniProtKB-KW"/>
</dbReference>
<dbReference type="RefSeq" id="WP_122917097.1">
    <property type="nucleotide sequence ID" value="NZ_RHHQ01000006.1"/>
</dbReference>
<evidence type="ECO:0000256" key="8">
    <source>
        <dbReference type="ARBA" id="ARBA00023027"/>
    </source>
</evidence>
<dbReference type="InterPro" id="IPR005248">
    <property type="entry name" value="NadD/NMNAT"/>
</dbReference>
<evidence type="ECO:0000256" key="10">
    <source>
        <dbReference type="HAMAP-Rule" id="MF_00244"/>
    </source>
</evidence>
<evidence type="ECO:0000256" key="9">
    <source>
        <dbReference type="ARBA" id="ARBA00048721"/>
    </source>
</evidence>
<comment type="similarity">
    <text evidence="10">Belongs to the NadD family.</text>
</comment>
<name>A0A3M8DUT5_9BACL</name>
<evidence type="ECO:0000256" key="6">
    <source>
        <dbReference type="ARBA" id="ARBA00022741"/>
    </source>
</evidence>
<dbReference type="GO" id="GO:0009435">
    <property type="term" value="P:NAD+ biosynthetic process"/>
    <property type="evidence" value="ECO:0007669"/>
    <property type="project" value="UniProtKB-UniRule"/>
</dbReference>
<dbReference type="InterPro" id="IPR004821">
    <property type="entry name" value="Cyt_trans-like"/>
</dbReference>
<dbReference type="NCBIfam" id="NF000840">
    <property type="entry name" value="PRK00071.1-3"/>
    <property type="match status" value="1"/>
</dbReference>
<dbReference type="HAMAP" id="MF_00244">
    <property type="entry name" value="NaMN_adenylyltr"/>
    <property type="match status" value="1"/>
</dbReference>
<dbReference type="AlphaFoldDB" id="A0A3M8DUT5"/>
<keyword evidence="13" id="KW-1185">Reference proteome</keyword>
<dbReference type="InterPro" id="IPR014729">
    <property type="entry name" value="Rossmann-like_a/b/a_fold"/>
</dbReference>
<keyword evidence="8 10" id="KW-0520">NAD</keyword>
<dbReference type="OrthoDB" id="5295945at2"/>
<comment type="catalytic activity">
    <reaction evidence="9 10">
        <text>nicotinate beta-D-ribonucleotide + ATP + H(+) = deamido-NAD(+) + diphosphate</text>
        <dbReference type="Rhea" id="RHEA:22860"/>
        <dbReference type="ChEBI" id="CHEBI:15378"/>
        <dbReference type="ChEBI" id="CHEBI:30616"/>
        <dbReference type="ChEBI" id="CHEBI:33019"/>
        <dbReference type="ChEBI" id="CHEBI:57502"/>
        <dbReference type="ChEBI" id="CHEBI:58437"/>
        <dbReference type="EC" id="2.7.7.18"/>
    </reaction>
</comment>
<keyword evidence="5 10" id="KW-0548">Nucleotidyltransferase</keyword>
<evidence type="ECO:0000256" key="3">
    <source>
        <dbReference type="ARBA" id="ARBA00022642"/>
    </source>
</evidence>
<reference evidence="12 13" key="1">
    <citation type="submission" date="2018-10" db="EMBL/GenBank/DDBJ databases">
        <title>Phylogenomics of Brevibacillus.</title>
        <authorList>
            <person name="Dunlap C."/>
        </authorList>
    </citation>
    <scope>NUCLEOTIDE SEQUENCE [LARGE SCALE GENOMIC DNA]</scope>
    <source>
        <strain evidence="12 13">JCM 15716</strain>
    </source>
</reference>
<evidence type="ECO:0000256" key="7">
    <source>
        <dbReference type="ARBA" id="ARBA00022840"/>
    </source>
</evidence>
<dbReference type="EMBL" id="RHHQ01000006">
    <property type="protein sequence ID" value="RNB91245.1"/>
    <property type="molecule type" value="Genomic_DNA"/>
</dbReference>
<dbReference type="GO" id="GO:0004515">
    <property type="term" value="F:nicotinate-nucleotide adenylyltransferase activity"/>
    <property type="evidence" value="ECO:0007669"/>
    <property type="project" value="UniProtKB-UniRule"/>
</dbReference>
<dbReference type="CDD" id="cd02165">
    <property type="entry name" value="NMNAT"/>
    <property type="match status" value="1"/>
</dbReference>
<evidence type="ECO:0000256" key="5">
    <source>
        <dbReference type="ARBA" id="ARBA00022695"/>
    </source>
</evidence>
<evidence type="ECO:0000256" key="4">
    <source>
        <dbReference type="ARBA" id="ARBA00022679"/>
    </source>
</evidence>
<dbReference type="NCBIfam" id="TIGR00482">
    <property type="entry name" value="nicotinate (nicotinamide) nucleotide adenylyltransferase"/>
    <property type="match status" value="1"/>
</dbReference>
<evidence type="ECO:0000256" key="2">
    <source>
        <dbReference type="ARBA" id="ARBA00005019"/>
    </source>
</evidence>
<protein>
    <recommendedName>
        <fullName evidence="10">Probable nicotinate-nucleotide adenylyltransferase</fullName>
        <ecNumber evidence="10">2.7.7.18</ecNumber>
    </recommendedName>
    <alternativeName>
        <fullName evidence="10">Deamido-NAD(+) diphosphorylase</fullName>
    </alternativeName>
    <alternativeName>
        <fullName evidence="10">Deamido-NAD(+) pyrophosphorylase</fullName>
    </alternativeName>
    <alternativeName>
        <fullName evidence="10">Nicotinate mononucleotide adenylyltransferase</fullName>
        <shortName evidence="10">NaMN adenylyltransferase</shortName>
    </alternativeName>
</protein>
<dbReference type="SUPFAM" id="SSF52374">
    <property type="entry name" value="Nucleotidylyl transferase"/>
    <property type="match status" value="1"/>
</dbReference>
<comment type="function">
    <text evidence="1 10">Catalyzes the reversible adenylation of nicotinate mononucleotide (NaMN) to nicotinic acid adenine dinucleotide (NaAD).</text>
</comment>
<accession>A0A3M8DUT5</accession>
<organism evidence="12 13">
    <name type="scientific">Brevibacillus fluminis</name>
    <dbReference type="NCBI Taxonomy" id="511487"/>
    <lineage>
        <taxon>Bacteria</taxon>
        <taxon>Bacillati</taxon>
        <taxon>Bacillota</taxon>
        <taxon>Bacilli</taxon>
        <taxon>Bacillales</taxon>
        <taxon>Paenibacillaceae</taxon>
        <taxon>Brevibacillus</taxon>
    </lineage>
</organism>
<keyword evidence="4 10" id="KW-0808">Transferase</keyword>
<sequence length="214" mass="24522">MRRIGIYGSSFDPITYSHLFTASAVASRKRLDKVIFTPCSSKRRDKVLQTEDQHRLNMLELALRECKTKTNRFGEPLFEISTVELNALPGETYTYDTMEHFRKQFPDDELFFIMGADLLEGLPNWGNAEKLVKNHRFIVMSREGYHIDDLIAAHPLLRNNDEQFLTMSKGISMGISSSYIRGEIRNGGDPSFLLPDVVLAYIYQNGLYTQEVVS</sequence>
<evidence type="ECO:0000259" key="11">
    <source>
        <dbReference type="Pfam" id="PF01467"/>
    </source>
</evidence>
<evidence type="ECO:0000313" key="13">
    <source>
        <dbReference type="Proteomes" id="UP000271031"/>
    </source>
</evidence>
<dbReference type="Gene3D" id="3.40.50.620">
    <property type="entry name" value="HUPs"/>
    <property type="match status" value="1"/>
</dbReference>
<dbReference type="Pfam" id="PF01467">
    <property type="entry name" value="CTP_transf_like"/>
    <property type="match status" value="1"/>
</dbReference>
<keyword evidence="7 10" id="KW-0067">ATP-binding</keyword>
<comment type="pathway">
    <text evidence="2 10">Cofactor biosynthesis; NAD(+) biosynthesis; deamido-NAD(+) from nicotinate D-ribonucleotide: step 1/1.</text>
</comment>
<dbReference type="PANTHER" id="PTHR39321">
    <property type="entry name" value="NICOTINATE-NUCLEOTIDE ADENYLYLTRANSFERASE-RELATED"/>
    <property type="match status" value="1"/>
</dbReference>